<protein>
    <submittedName>
        <fullName evidence="2">OLC1v1014868C1</fullName>
    </submittedName>
</protein>
<evidence type="ECO:0000313" key="3">
    <source>
        <dbReference type="Proteomes" id="UP001161247"/>
    </source>
</evidence>
<sequence>MEIKSDENRLRVKTLLSLPATEITPPNPALHNLPKPSSTGIPLFTGKNVSEWIDRKEQVFSSNSVPPDSKLFIAEFYLAGEPLRFLYGLLYASQLSTWERFVSQLELRFGNSIRPTVIVNVWEAGDSESDQGGASVPTIEEVDAGMMVESEVKLAEETSAGNGNSFVQAIDDSSQSSEAFSQEEFGGEGNSSNCQNGDEGENDVDAAGIISSLQLVDDNSVVLKDVSAENLSLDDCSVALNDVSADMRNLVGNDREIIAATLSSMAESVVLNLSHKSSFDLRFLVDLTAESDPGGLRSLYSAKGVTCVLLVLSKCCDALGTTLVRNAQICYGMEIIYGDYIRNERTKGVVYFLNTLEGEWPIVGSFESSEMGNTIWSFLKGSRMFHTYLKHFVHLLSFLNKAAVLIKWKYKRNCNMITGESLSNVNCNPLEYGSDWLCFITMGNHPNTFAIGPGDQFEQLKGSRERFSKGELPVRAKCFHFESIGSLGSEKHAIFSKSGLLSLNLFEDAIDRCCIREGDLLLDILGINQLVIDDFSLLITGFKGGTVLYKNWQLVGYLVIMFSFSWSCNISMLNRIDVFDMIKTGTIPALCLSKSIKWFMRKVVVGAYSSQAVRRWFRTENGISIAEKNMIVIDHKSLFLEGLLVLPCARFVAIRFHPKWGVDLQGTGLTEAAEAQLRIFKLLVGILSSILINHSFNEALCVWPNLTTCLRGSTEFCDTKTCILFDLEGNCHFARTSTVSAPLACQLCAFKTSAGSKECHLLEFHETETAATTRLNGKLLGRAMALFTSSNGAVLIELNCKHDDDDLDLFLSTSITANEGYLFQIEPGGLVHLHNSEMICFDRSWDKAITCFSGGTLFRIEADKPKLAIRVEHGDSLGSLNLVITVEEENFVWRIAWNMNERKMTTAGSSSAKFIGLKTVSLIVLRPDGTFNPWDPVLEKGMTTLGFVLEEGIVIAADHRDVLATGSGSHVVSLVKDMIRTMPGIQDKVSLPSEKRRCIESVSSVTKAADLAKMAICFTAYEAPHYGDVVSVCRLGSNGFEKLLEDDMEEFHKNMPRHRIRTVVIGEGW</sequence>
<dbReference type="AlphaFoldDB" id="A0AAV1E1Z9"/>
<dbReference type="Proteomes" id="UP001161247">
    <property type="component" value="Chromosome 7"/>
</dbReference>
<feature type="region of interest" description="Disordered" evidence="1">
    <location>
        <begin position="177"/>
        <end position="203"/>
    </location>
</feature>
<evidence type="ECO:0000313" key="2">
    <source>
        <dbReference type="EMBL" id="CAI9114204.1"/>
    </source>
</evidence>
<proteinExistence type="predicted"/>
<organism evidence="2 3">
    <name type="scientific">Oldenlandia corymbosa var. corymbosa</name>
    <dbReference type="NCBI Taxonomy" id="529605"/>
    <lineage>
        <taxon>Eukaryota</taxon>
        <taxon>Viridiplantae</taxon>
        <taxon>Streptophyta</taxon>
        <taxon>Embryophyta</taxon>
        <taxon>Tracheophyta</taxon>
        <taxon>Spermatophyta</taxon>
        <taxon>Magnoliopsida</taxon>
        <taxon>eudicotyledons</taxon>
        <taxon>Gunneridae</taxon>
        <taxon>Pentapetalae</taxon>
        <taxon>asterids</taxon>
        <taxon>lamiids</taxon>
        <taxon>Gentianales</taxon>
        <taxon>Rubiaceae</taxon>
        <taxon>Rubioideae</taxon>
        <taxon>Spermacoceae</taxon>
        <taxon>Hedyotis-Oldenlandia complex</taxon>
        <taxon>Oldenlandia</taxon>
    </lineage>
</organism>
<reference evidence="2" key="1">
    <citation type="submission" date="2023-03" db="EMBL/GenBank/DDBJ databases">
        <authorList>
            <person name="Julca I."/>
        </authorList>
    </citation>
    <scope>NUCLEOTIDE SEQUENCE</scope>
</reference>
<keyword evidence="3" id="KW-1185">Reference proteome</keyword>
<name>A0AAV1E1Z9_OLDCO</name>
<dbReference type="EMBL" id="OX459124">
    <property type="protein sequence ID" value="CAI9114204.1"/>
    <property type="molecule type" value="Genomic_DNA"/>
</dbReference>
<accession>A0AAV1E1Z9</accession>
<evidence type="ECO:0000256" key="1">
    <source>
        <dbReference type="SAM" id="MobiDB-lite"/>
    </source>
</evidence>
<gene>
    <name evidence="2" type="ORF">OLC1_LOCUS21026</name>
</gene>